<name>G4YJV5_PHYSP</name>
<dbReference type="PANTHER" id="PTHR13116">
    <property type="entry name" value="ER MEMBRANE PROTEIN COMPLEX SUBUNIT 3"/>
    <property type="match status" value="1"/>
</dbReference>
<dbReference type="Pfam" id="PF01956">
    <property type="entry name" value="EMC3_TMCO1"/>
    <property type="match status" value="1"/>
</dbReference>
<dbReference type="GO" id="GO:0034975">
    <property type="term" value="P:protein folding in endoplasmic reticulum"/>
    <property type="evidence" value="ECO:0007669"/>
    <property type="project" value="TreeGrafter"/>
</dbReference>
<dbReference type="PIRSF" id="PIRSF010045">
    <property type="entry name" value="DUF850_TM_euk"/>
    <property type="match status" value="1"/>
</dbReference>
<dbReference type="GeneID" id="20654439"/>
<dbReference type="OMA" id="KDMDPRW"/>
<protein>
    <recommendedName>
        <fullName evidence="3">ER membrane protein complex subunit 3</fullName>
    </recommendedName>
</protein>
<evidence type="ECO:0000256" key="5">
    <source>
        <dbReference type="ARBA" id="ARBA00022989"/>
    </source>
</evidence>
<reference evidence="9 10" key="1">
    <citation type="journal article" date="2006" name="Science">
        <title>Phytophthora genome sequences uncover evolutionary origins and mechanisms of pathogenesis.</title>
        <authorList>
            <person name="Tyler B.M."/>
            <person name="Tripathy S."/>
            <person name="Zhang X."/>
            <person name="Dehal P."/>
            <person name="Jiang R.H."/>
            <person name="Aerts A."/>
            <person name="Arredondo F.D."/>
            <person name="Baxter L."/>
            <person name="Bensasson D."/>
            <person name="Beynon J.L."/>
            <person name="Chapman J."/>
            <person name="Damasceno C.M."/>
            <person name="Dorrance A.E."/>
            <person name="Dou D."/>
            <person name="Dickerman A.W."/>
            <person name="Dubchak I.L."/>
            <person name="Garbelotto M."/>
            <person name="Gijzen M."/>
            <person name="Gordon S.G."/>
            <person name="Govers F."/>
            <person name="Grunwald N.J."/>
            <person name="Huang W."/>
            <person name="Ivors K.L."/>
            <person name="Jones R.W."/>
            <person name="Kamoun S."/>
            <person name="Krampis K."/>
            <person name="Lamour K.H."/>
            <person name="Lee M.K."/>
            <person name="McDonald W.H."/>
            <person name="Medina M."/>
            <person name="Meijer H.J."/>
            <person name="Nordberg E.K."/>
            <person name="Maclean D.J."/>
            <person name="Ospina-Giraldo M.D."/>
            <person name="Morris P.F."/>
            <person name="Phuntumart V."/>
            <person name="Putnam N.H."/>
            <person name="Rash S."/>
            <person name="Rose J.K."/>
            <person name="Sakihama Y."/>
            <person name="Salamov A.A."/>
            <person name="Savidor A."/>
            <person name="Scheuring C.F."/>
            <person name="Smith B.M."/>
            <person name="Sobral B.W."/>
            <person name="Terry A."/>
            <person name="Torto-Alalibo T.A."/>
            <person name="Win J."/>
            <person name="Xu Z."/>
            <person name="Zhang H."/>
            <person name="Grigoriev I.V."/>
            <person name="Rokhsar D.S."/>
            <person name="Boore J.L."/>
        </authorList>
    </citation>
    <scope>NUCLEOTIDE SEQUENCE [LARGE SCALE GENOMIC DNA]</scope>
    <source>
        <strain evidence="9 10">P6497</strain>
    </source>
</reference>
<keyword evidence="6 8" id="KW-0472">Membrane</keyword>
<comment type="similarity">
    <text evidence="2">Belongs to the EMC3 family.</text>
</comment>
<proteinExistence type="inferred from homology"/>
<keyword evidence="4 8" id="KW-0812">Transmembrane</keyword>
<evidence type="ECO:0000256" key="1">
    <source>
        <dbReference type="ARBA" id="ARBA00004141"/>
    </source>
</evidence>
<feature type="compositionally biased region" description="Low complexity" evidence="7">
    <location>
        <begin position="258"/>
        <end position="273"/>
    </location>
</feature>
<keyword evidence="10" id="KW-1185">Reference proteome</keyword>
<feature type="transmembrane region" description="Helical" evidence="8">
    <location>
        <begin position="122"/>
        <end position="143"/>
    </location>
</feature>
<evidence type="ECO:0000256" key="2">
    <source>
        <dbReference type="ARBA" id="ARBA00005376"/>
    </source>
</evidence>
<dbReference type="InParanoid" id="G4YJV5"/>
<feature type="transmembrane region" description="Helical" evidence="8">
    <location>
        <begin position="16"/>
        <end position="35"/>
    </location>
</feature>
<dbReference type="STRING" id="1094619.G4YJV5"/>
<evidence type="ECO:0000313" key="10">
    <source>
        <dbReference type="Proteomes" id="UP000002640"/>
    </source>
</evidence>
<organism evidence="9 10">
    <name type="scientific">Phytophthora sojae (strain P6497)</name>
    <name type="common">Soybean stem and root rot agent</name>
    <name type="synonym">Phytophthora megasperma f. sp. glycines</name>
    <dbReference type="NCBI Taxonomy" id="1094619"/>
    <lineage>
        <taxon>Eukaryota</taxon>
        <taxon>Sar</taxon>
        <taxon>Stramenopiles</taxon>
        <taxon>Oomycota</taxon>
        <taxon>Peronosporomycetes</taxon>
        <taxon>Peronosporales</taxon>
        <taxon>Peronosporaceae</taxon>
        <taxon>Phytophthora</taxon>
    </lineage>
</organism>
<evidence type="ECO:0000256" key="6">
    <source>
        <dbReference type="ARBA" id="ARBA00023136"/>
    </source>
</evidence>
<evidence type="ECO:0000256" key="4">
    <source>
        <dbReference type="ARBA" id="ARBA00022692"/>
    </source>
</evidence>
<evidence type="ECO:0000256" key="7">
    <source>
        <dbReference type="SAM" id="MobiDB-lite"/>
    </source>
</evidence>
<dbReference type="PANTHER" id="PTHR13116:SF5">
    <property type="entry name" value="ER MEMBRANE PROTEIN COMPLEX SUBUNIT 3"/>
    <property type="match status" value="1"/>
</dbReference>
<gene>
    <name evidence="9" type="ORF">PHYSODRAFT_474109</name>
</gene>
<accession>G4YJV5</accession>
<keyword evidence="5 8" id="KW-1133">Transmembrane helix</keyword>
<feature type="transmembrane region" description="Helical" evidence="8">
    <location>
        <begin position="174"/>
        <end position="192"/>
    </location>
</feature>
<dbReference type="GO" id="GO:0072546">
    <property type="term" value="C:EMC complex"/>
    <property type="evidence" value="ECO:0007669"/>
    <property type="project" value="TreeGrafter"/>
</dbReference>
<dbReference type="FunCoup" id="G4YJV5">
    <property type="interactions" value="230"/>
</dbReference>
<dbReference type="InterPro" id="IPR008568">
    <property type="entry name" value="EMC3"/>
</dbReference>
<dbReference type="KEGG" id="psoj:PHYSODRAFT_474109"/>
<evidence type="ECO:0000256" key="3">
    <source>
        <dbReference type="ARBA" id="ARBA00020822"/>
    </source>
</evidence>
<feature type="compositionally biased region" description="Basic residues" evidence="7">
    <location>
        <begin position="279"/>
        <end position="288"/>
    </location>
</feature>
<feature type="region of interest" description="Disordered" evidence="7">
    <location>
        <begin position="253"/>
        <end position="288"/>
    </location>
</feature>
<evidence type="ECO:0000256" key="8">
    <source>
        <dbReference type="SAM" id="Phobius"/>
    </source>
</evidence>
<comment type="subcellular location">
    <subcellularLocation>
        <location evidence="1">Membrane</location>
        <topology evidence="1">Multi-pass membrane protein</topology>
    </subcellularLocation>
</comment>
<dbReference type="SMR" id="G4YJV5"/>
<dbReference type="InterPro" id="IPR002809">
    <property type="entry name" value="EMC3/TMCO1"/>
</dbReference>
<dbReference type="RefSeq" id="XP_009513937.1">
    <property type="nucleotide sequence ID" value="XM_009515642.1"/>
</dbReference>
<sequence>LHSMVEIILDPSIRDWVVLPMVIIFGCSAMVRHYVTLLLKSEKMASVEQLMPMNTVKRAQITRINSKFITPDAFAMRKHYFTASQKKDGMKGALREKVKSEAMNQMMNPNSMLEMMKGNMTFMVSNFVMMGLMSYFFGGFVLAKVPFSLTQKFKMMLQRGIELNTLDVSYVSSVSWYFLVSFGMRGFLSLILGEQSASDDTKAMQMQMGMNAGPNMAFDAPKVYKQERVSLRLHNHDWALEFAEKKLLGEPIPEKPKASAASSSYSSTTTTTTTEKRASKYTKISKRK</sequence>
<dbReference type="AlphaFoldDB" id="G4YJV5"/>
<feature type="non-terminal residue" evidence="9">
    <location>
        <position position="1"/>
    </location>
</feature>
<dbReference type="EMBL" id="JH159151">
    <property type="protein sequence ID" value="EGZ26662.1"/>
    <property type="molecule type" value="Genomic_DNA"/>
</dbReference>
<dbReference type="SMART" id="SM01415">
    <property type="entry name" value="DUF106"/>
    <property type="match status" value="1"/>
</dbReference>
<dbReference type="Proteomes" id="UP000002640">
    <property type="component" value="Unassembled WGS sequence"/>
</dbReference>
<evidence type="ECO:0000313" key="9">
    <source>
        <dbReference type="EMBL" id="EGZ26662.1"/>
    </source>
</evidence>